<feature type="compositionally biased region" description="Basic residues" evidence="1">
    <location>
        <begin position="180"/>
        <end position="189"/>
    </location>
</feature>
<sequence>MKNSGRRPPGPPRWPLIGNIFDLDAEAHHTLAKISNKYGPIVWLRLGAVNTMVVSSAEAAMDMFKSHDLSFAGRTTNEPLRVHCYDEDSMALGQYGPYWRMLRRICTTELFTNSRINGTESLQRISFVLTFILRYSFYPLLLFNREARGKNLSTKHATTAKRNKGEMDRLGSGSSTINKNARRKGWALE</sequence>
<dbReference type="InterPro" id="IPR036396">
    <property type="entry name" value="Cyt_P450_sf"/>
</dbReference>
<proteinExistence type="predicted"/>
<evidence type="ECO:0000313" key="3">
    <source>
        <dbReference type="Proteomes" id="UP000631114"/>
    </source>
</evidence>
<dbReference type="EMBL" id="JADFTS010000008">
    <property type="protein sequence ID" value="KAF9593487.1"/>
    <property type="molecule type" value="Genomic_DNA"/>
</dbReference>
<dbReference type="Proteomes" id="UP000631114">
    <property type="component" value="Unassembled WGS sequence"/>
</dbReference>
<gene>
    <name evidence="2" type="ORF">IFM89_023536</name>
</gene>
<dbReference type="GO" id="GO:0020037">
    <property type="term" value="F:heme binding"/>
    <property type="evidence" value="ECO:0007669"/>
    <property type="project" value="InterPro"/>
</dbReference>
<dbReference type="PANTHER" id="PTHR24299:SF58">
    <property type="entry name" value="CYTOCHROME P450"/>
    <property type="match status" value="1"/>
</dbReference>
<dbReference type="Gene3D" id="1.10.630.10">
    <property type="entry name" value="Cytochrome P450"/>
    <property type="match status" value="1"/>
</dbReference>
<dbReference type="GO" id="GO:0044550">
    <property type="term" value="P:secondary metabolite biosynthetic process"/>
    <property type="evidence" value="ECO:0007669"/>
    <property type="project" value="UniProtKB-ARBA"/>
</dbReference>
<dbReference type="GO" id="GO:0016705">
    <property type="term" value="F:oxidoreductase activity, acting on paired donors, with incorporation or reduction of molecular oxygen"/>
    <property type="evidence" value="ECO:0007669"/>
    <property type="project" value="InterPro"/>
</dbReference>
<name>A0A835H860_9MAGN</name>
<dbReference type="Pfam" id="PF00067">
    <property type="entry name" value="p450"/>
    <property type="match status" value="1"/>
</dbReference>
<organism evidence="2 3">
    <name type="scientific">Coptis chinensis</name>
    <dbReference type="NCBI Taxonomy" id="261450"/>
    <lineage>
        <taxon>Eukaryota</taxon>
        <taxon>Viridiplantae</taxon>
        <taxon>Streptophyta</taxon>
        <taxon>Embryophyta</taxon>
        <taxon>Tracheophyta</taxon>
        <taxon>Spermatophyta</taxon>
        <taxon>Magnoliopsida</taxon>
        <taxon>Ranunculales</taxon>
        <taxon>Ranunculaceae</taxon>
        <taxon>Coptidoideae</taxon>
        <taxon>Coptis</taxon>
    </lineage>
</organism>
<dbReference type="AlphaFoldDB" id="A0A835H860"/>
<dbReference type="GO" id="GO:0005506">
    <property type="term" value="F:iron ion binding"/>
    <property type="evidence" value="ECO:0007669"/>
    <property type="project" value="InterPro"/>
</dbReference>
<dbReference type="SUPFAM" id="SSF48264">
    <property type="entry name" value="Cytochrome P450"/>
    <property type="match status" value="1"/>
</dbReference>
<dbReference type="OrthoDB" id="1055148at2759"/>
<accession>A0A835H860</accession>
<evidence type="ECO:0008006" key="4">
    <source>
        <dbReference type="Google" id="ProtNLM"/>
    </source>
</evidence>
<dbReference type="InterPro" id="IPR001128">
    <property type="entry name" value="Cyt_P450"/>
</dbReference>
<dbReference type="GO" id="GO:0004497">
    <property type="term" value="F:monooxygenase activity"/>
    <property type="evidence" value="ECO:0007669"/>
    <property type="project" value="InterPro"/>
</dbReference>
<comment type="caution">
    <text evidence="2">The sequence shown here is derived from an EMBL/GenBank/DDBJ whole genome shotgun (WGS) entry which is preliminary data.</text>
</comment>
<evidence type="ECO:0000313" key="2">
    <source>
        <dbReference type="EMBL" id="KAF9593487.1"/>
    </source>
</evidence>
<feature type="region of interest" description="Disordered" evidence="1">
    <location>
        <begin position="154"/>
        <end position="189"/>
    </location>
</feature>
<reference evidence="2 3" key="1">
    <citation type="submission" date="2020-10" db="EMBL/GenBank/DDBJ databases">
        <title>The Coptis chinensis genome and diversification of protoberbering-type alkaloids.</title>
        <authorList>
            <person name="Wang B."/>
            <person name="Shu S."/>
            <person name="Song C."/>
            <person name="Liu Y."/>
        </authorList>
    </citation>
    <scope>NUCLEOTIDE SEQUENCE [LARGE SCALE GENOMIC DNA]</scope>
    <source>
        <strain evidence="2">HL-2020</strain>
        <tissue evidence="2">Leaf</tissue>
    </source>
</reference>
<evidence type="ECO:0000256" key="1">
    <source>
        <dbReference type="SAM" id="MobiDB-lite"/>
    </source>
</evidence>
<protein>
    <recommendedName>
        <fullName evidence="4">Cytochrome P450</fullName>
    </recommendedName>
</protein>
<keyword evidence="3" id="KW-1185">Reference proteome</keyword>
<dbReference type="PANTHER" id="PTHR24299">
    <property type="entry name" value="CYTOCHROME P450 FAMILY 1"/>
    <property type="match status" value="1"/>
</dbReference>